<dbReference type="Proteomes" id="UP000308600">
    <property type="component" value="Unassembled WGS sequence"/>
</dbReference>
<evidence type="ECO:0000313" key="2">
    <source>
        <dbReference type="Proteomes" id="UP000308600"/>
    </source>
</evidence>
<dbReference type="EMBL" id="ML208260">
    <property type="protein sequence ID" value="TFK76606.1"/>
    <property type="molecule type" value="Genomic_DNA"/>
</dbReference>
<name>A0ACD3BG18_9AGAR</name>
<protein>
    <submittedName>
        <fullName evidence="1">Uncharacterized protein</fullName>
    </submittedName>
</protein>
<gene>
    <name evidence="1" type="ORF">BDN72DRAFT_831189</name>
</gene>
<organism evidence="1 2">
    <name type="scientific">Pluteus cervinus</name>
    <dbReference type="NCBI Taxonomy" id="181527"/>
    <lineage>
        <taxon>Eukaryota</taxon>
        <taxon>Fungi</taxon>
        <taxon>Dikarya</taxon>
        <taxon>Basidiomycota</taxon>
        <taxon>Agaricomycotina</taxon>
        <taxon>Agaricomycetes</taxon>
        <taxon>Agaricomycetidae</taxon>
        <taxon>Agaricales</taxon>
        <taxon>Pluteineae</taxon>
        <taxon>Pluteaceae</taxon>
        <taxon>Pluteus</taxon>
    </lineage>
</organism>
<proteinExistence type="predicted"/>
<keyword evidence="2" id="KW-1185">Reference proteome</keyword>
<accession>A0ACD3BG18</accession>
<reference evidence="1 2" key="1">
    <citation type="journal article" date="2019" name="Nat. Ecol. Evol.">
        <title>Megaphylogeny resolves global patterns of mushroom evolution.</title>
        <authorList>
            <person name="Varga T."/>
            <person name="Krizsan K."/>
            <person name="Foldi C."/>
            <person name="Dima B."/>
            <person name="Sanchez-Garcia M."/>
            <person name="Sanchez-Ramirez S."/>
            <person name="Szollosi G.J."/>
            <person name="Szarkandi J.G."/>
            <person name="Papp V."/>
            <person name="Albert L."/>
            <person name="Andreopoulos W."/>
            <person name="Angelini C."/>
            <person name="Antonin V."/>
            <person name="Barry K.W."/>
            <person name="Bougher N.L."/>
            <person name="Buchanan P."/>
            <person name="Buyck B."/>
            <person name="Bense V."/>
            <person name="Catcheside P."/>
            <person name="Chovatia M."/>
            <person name="Cooper J."/>
            <person name="Damon W."/>
            <person name="Desjardin D."/>
            <person name="Finy P."/>
            <person name="Geml J."/>
            <person name="Haridas S."/>
            <person name="Hughes K."/>
            <person name="Justo A."/>
            <person name="Karasinski D."/>
            <person name="Kautmanova I."/>
            <person name="Kiss B."/>
            <person name="Kocsube S."/>
            <person name="Kotiranta H."/>
            <person name="LaButti K.M."/>
            <person name="Lechner B.E."/>
            <person name="Liimatainen K."/>
            <person name="Lipzen A."/>
            <person name="Lukacs Z."/>
            <person name="Mihaltcheva S."/>
            <person name="Morgado L.N."/>
            <person name="Niskanen T."/>
            <person name="Noordeloos M.E."/>
            <person name="Ohm R.A."/>
            <person name="Ortiz-Santana B."/>
            <person name="Ovrebo C."/>
            <person name="Racz N."/>
            <person name="Riley R."/>
            <person name="Savchenko A."/>
            <person name="Shiryaev A."/>
            <person name="Soop K."/>
            <person name="Spirin V."/>
            <person name="Szebenyi C."/>
            <person name="Tomsovsky M."/>
            <person name="Tulloss R.E."/>
            <person name="Uehling J."/>
            <person name="Grigoriev I.V."/>
            <person name="Vagvolgyi C."/>
            <person name="Papp T."/>
            <person name="Martin F.M."/>
            <person name="Miettinen O."/>
            <person name="Hibbett D.S."/>
            <person name="Nagy L.G."/>
        </authorList>
    </citation>
    <scope>NUCLEOTIDE SEQUENCE [LARGE SCALE GENOMIC DNA]</scope>
    <source>
        <strain evidence="1 2">NL-1719</strain>
    </source>
</reference>
<evidence type="ECO:0000313" key="1">
    <source>
        <dbReference type="EMBL" id="TFK76606.1"/>
    </source>
</evidence>
<sequence>MSPRASSSSPSSITTRSAAAPYSRRPAGQPKSSRQQFSACGACRMRRVRCDLKDLPMLAAGPPHQACSNCKERGLKCVDEFADVKAVKLLRRGRRLQQVEAIYGKAGDKEMVGSTSTSLSQPQSSVPKLSPDFFSSAFWRWFSIQHPILDSDEFPARYYAHIKDSHPLGVIGNLLAMILVIWAASFGFNERGQPESNESGLPNDDSAPDASHDRRSSHSPPAEDGSGRAPSRRVRKERTDAMVRELLELVDFYGVLRKPTWDGVRLLLLLIPLVEDISPLERLALHEAALSQAQAICTPTAAPPSPSSTHGLPNAPDDAVIRARIFWYAYIRESVITGMKGGRFILDGDDLEMFQRTLPPFGFGVANLPSPTTSSFPTLPSSAHGGTSSTSMHFTDIFGIPLKLASICRKVHTVLVGAKATRMAESGIINSQAIYEIWAGLDKCWDSFEALRRGDITFEGGCDIDHFASAWQIFIFECHNVIRESLRLCLTSSGTLNGLSHPYPPSPSSRPSSQSSNAPADSLPQRLHSIANHKCYRLLPKVIRVMKGHLSSGTRSALFQWDSGLVRDGCFFAGLLSATIDGEIPDDERYRREGDGGPITGEEGVCLSLSALEEMKWAFSNSEERQNTISMAWRGYKPTASSSQLSQVDYGYNQPPVFHPGYNTKATMSVQHLPVQHSGDRSSLTPLAMHHSPQRPGTGHSVYSDGPTWGSYTPPGTGNSVATNGTRGSPVFAHGPASGSYTRGGDDTFYHTSDIDQFHFTAPVAAPLVASHSGEVAVYSRASSSHGPPPSYQPTAAPYIDAQGYTSTGPAILASGSDIHGCAQFSDSCQPYYPSCPKVPSC</sequence>